<dbReference type="CDD" id="cd16012">
    <property type="entry name" value="ALP"/>
    <property type="match status" value="1"/>
</dbReference>
<dbReference type="PRINTS" id="PR00113">
    <property type="entry name" value="ALKPHPHTASE"/>
</dbReference>
<dbReference type="InterPro" id="IPR001952">
    <property type="entry name" value="Alkaline_phosphatase"/>
</dbReference>
<evidence type="ECO:0000256" key="1">
    <source>
        <dbReference type="ARBA" id="ARBA00022553"/>
    </source>
</evidence>
<name>A0ABQ1HZE7_9ALTE</name>
<dbReference type="SMART" id="SM00098">
    <property type="entry name" value="alkPPc"/>
    <property type="match status" value="1"/>
</dbReference>
<dbReference type="PROSITE" id="PS51257">
    <property type="entry name" value="PROKAR_LIPOPROTEIN"/>
    <property type="match status" value="1"/>
</dbReference>
<dbReference type="SUPFAM" id="SSF53649">
    <property type="entry name" value="Alkaline phosphatase-like"/>
    <property type="match status" value="1"/>
</dbReference>
<dbReference type="EMBL" id="BMDY01000005">
    <property type="protein sequence ID" value="GGA99716.1"/>
    <property type="molecule type" value="Genomic_DNA"/>
</dbReference>
<protein>
    <submittedName>
        <fullName evidence="4">Alkaline phosphatase</fullName>
    </submittedName>
</protein>
<keyword evidence="5" id="KW-1185">Reference proteome</keyword>
<keyword evidence="1" id="KW-0597">Phosphoprotein</keyword>
<dbReference type="InterPro" id="IPR017850">
    <property type="entry name" value="Alkaline_phosphatase_core_sf"/>
</dbReference>
<organism evidence="4 5">
    <name type="scientific">Agarivorans gilvus</name>
    <dbReference type="NCBI Taxonomy" id="680279"/>
    <lineage>
        <taxon>Bacteria</taxon>
        <taxon>Pseudomonadati</taxon>
        <taxon>Pseudomonadota</taxon>
        <taxon>Gammaproteobacteria</taxon>
        <taxon>Alteromonadales</taxon>
        <taxon>Alteromonadaceae</taxon>
        <taxon>Agarivorans</taxon>
    </lineage>
</organism>
<evidence type="ECO:0000313" key="5">
    <source>
        <dbReference type="Proteomes" id="UP000651977"/>
    </source>
</evidence>
<dbReference type="RefSeq" id="WP_055732380.1">
    <property type="nucleotide sequence ID" value="NZ_BMDY01000005.1"/>
</dbReference>
<sequence length="522" mass="55367">MKLKFLALSMALSSSVLISACNSNDDTTSAPQRGEWSVPSNQSSNPSAINSWYNAGVDAVASAKSAWQAETSSALSNGQGHAKNIILFVGDGMGMSTVTAARILEGQMLNPEGGEEHKLSFENFPFTGLAKTYNTDAQTPDSAGTMTAMMSGVKSFAGGISIADTASRGDCASANGKELITALDLAKMAGMKAGIVSTARLTHATPAATYAKLPERNWENDTQVAAGCVDIAKQMIDYSVGGGIDVMLGGGWRNFASSEHGGRRLDQDLTEAWLAANPSGSYVNNRDQFITVDPNSSDKLLGLFNSSHMDYEADRVKYGEDSEPSLAEMTEKAIEMMQSNEQGFFLMVEAGRIDHAHHGGNAQRALKDALALSDAVAKADQLTNDEDTLIIVTADHSHVFTIAGYPRRGNPILGLVENQDGSLQMAGDDKPYTTVGYTNGPGAANTFVNGERVSLNSTTVQALDFQQQASVPMSSETHAGEDVPVYAKGPASSLVRGTMEQNEIFHIMNFAGNLMTRADAMQ</sequence>
<accession>A0ABQ1HZE7</accession>
<dbReference type="Proteomes" id="UP000651977">
    <property type="component" value="Unassembled WGS sequence"/>
</dbReference>
<evidence type="ECO:0000313" key="4">
    <source>
        <dbReference type="EMBL" id="GGA99716.1"/>
    </source>
</evidence>
<feature type="signal peptide" evidence="3">
    <location>
        <begin position="1"/>
        <end position="20"/>
    </location>
</feature>
<keyword evidence="3" id="KW-0732">Signal</keyword>
<evidence type="ECO:0000256" key="3">
    <source>
        <dbReference type="SAM" id="SignalP"/>
    </source>
</evidence>
<feature type="chain" id="PRO_5045517069" evidence="3">
    <location>
        <begin position="21"/>
        <end position="522"/>
    </location>
</feature>
<gene>
    <name evidence="4" type="primary">phoA</name>
    <name evidence="4" type="ORF">GCM10007414_10990</name>
</gene>
<dbReference type="Gene3D" id="3.40.720.10">
    <property type="entry name" value="Alkaline Phosphatase, subunit A"/>
    <property type="match status" value="1"/>
</dbReference>
<dbReference type="PANTHER" id="PTHR11596:SF5">
    <property type="entry name" value="ALKALINE PHOSPHATASE"/>
    <property type="match status" value="1"/>
</dbReference>
<reference evidence="5" key="1">
    <citation type="journal article" date="2019" name="Int. J. Syst. Evol. Microbiol.">
        <title>The Global Catalogue of Microorganisms (GCM) 10K type strain sequencing project: providing services to taxonomists for standard genome sequencing and annotation.</title>
        <authorList>
            <consortium name="The Broad Institute Genomics Platform"/>
            <consortium name="The Broad Institute Genome Sequencing Center for Infectious Disease"/>
            <person name="Wu L."/>
            <person name="Ma J."/>
        </authorList>
    </citation>
    <scope>NUCLEOTIDE SEQUENCE [LARGE SCALE GENOMIC DNA]</scope>
    <source>
        <strain evidence="5">CGMCC 1.10131</strain>
    </source>
</reference>
<evidence type="ECO:0000256" key="2">
    <source>
        <dbReference type="RuleBase" id="RU003946"/>
    </source>
</evidence>
<dbReference type="PANTHER" id="PTHR11596">
    <property type="entry name" value="ALKALINE PHOSPHATASE"/>
    <property type="match status" value="1"/>
</dbReference>
<dbReference type="Pfam" id="PF00245">
    <property type="entry name" value="Alk_phosphatase"/>
    <property type="match status" value="1"/>
</dbReference>
<comment type="caution">
    <text evidence="4">The sequence shown here is derived from an EMBL/GenBank/DDBJ whole genome shotgun (WGS) entry which is preliminary data.</text>
</comment>
<comment type="similarity">
    <text evidence="2">Belongs to the alkaline phosphatase family.</text>
</comment>
<proteinExistence type="inferred from homology"/>